<comment type="caution">
    <text evidence="2">The sequence shown here is derived from an EMBL/GenBank/DDBJ whole genome shotgun (WGS) entry which is preliminary data.</text>
</comment>
<evidence type="ECO:0000313" key="3">
    <source>
        <dbReference type="Proteomes" id="UP000569329"/>
    </source>
</evidence>
<dbReference type="EMBL" id="JACGWZ010000008">
    <property type="protein sequence ID" value="MBA8827450.1"/>
    <property type="molecule type" value="Genomic_DNA"/>
</dbReference>
<gene>
    <name evidence="2" type="ORF">FHX42_004846</name>
</gene>
<sequence length="103" mass="10637">MSAIRKISCFWSATSNIIATRPMRITSATSDNTSPTSTGTSFVAAPVLTLWRAAIESPVPVIGTGRAIRPMTGMNENTQAHGPTTNAAVPSPFSGPGGYGAGW</sequence>
<organism evidence="2 3">
    <name type="scientific">Halosaccharopolyspora lacisalsi</name>
    <dbReference type="NCBI Taxonomy" id="1000566"/>
    <lineage>
        <taxon>Bacteria</taxon>
        <taxon>Bacillati</taxon>
        <taxon>Actinomycetota</taxon>
        <taxon>Actinomycetes</taxon>
        <taxon>Pseudonocardiales</taxon>
        <taxon>Pseudonocardiaceae</taxon>
        <taxon>Halosaccharopolyspora</taxon>
    </lineage>
</organism>
<dbReference type="RefSeq" id="WP_182546815.1">
    <property type="nucleotide sequence ID" value="NZ_JACGWZ010000008.1"/>
</dbReference>
<keyword evidence="3" id="KW-1185">Reference proteome</keyword>
<evidence type="ECO:0000313" key="2">
    <source>
        <dbReference type="EMBL" id="MBA8827450.1"/>
    </source>
</evidence>
<reference evidence="2 3" key="1">
    <citation type="submission" date="2020-07" db="EMBL/GenBank/DDBJ databases">
        <title>Sequencing the genomes of 1000 actinobacteria strains.</title>
        <authorList>
            <person name="Klenk H.-P."/>
        </authorList>
    </citation>
    <scope>NUCLEOTIDE SEQUENCE [LARGE SCALE GENOMIC DNA]</scope>
    <source>
        <strain evidence="2 3">DSM 45975</strain>
    </source>
</reference>
<proteinExistence type="predicted"/>
<accession>A0A839E329</accession>
<evidence type="ECO:0000256" key="1">
    <source>
        <dbReference type="SAM" id="MobiDB-lite"/>
    </source>
</evidence>
<feature type="region of interest" description="Disordered" evidence="1">
    <location>
        <begin position="71"/>
        <end position="103"/>
    </location>
</feature>
<feature type="compositionally biased region" description="Polar residues" evidence="1">
    <location>
        <begin position="74"/>
        <end position="88"/>
    </location>
</feature>
<dbReference type="AlphaFoldDB" id="A0A839E329"/>
<name>A0A839E329_9PSEU</name>
<dbReference type="Proteomes" id="UP000569329">
    <property type="component" value="Unassembled WGS sequence"/>
</dbReference>
<protein>
    <submittedName>
        <fullName evidence="2">Uncharacterized protein</fullName>
    </submittedName>
</protein>